<evidence type="ECO:0000259" key="2">
    <source>
        <dbReference type="Pfam" id="PF23003"/>
    </source>
</evidence>
<evidence type="ECO:0000256" key="1">
    <source>
        <dbReference type="SAM" id="SignalP"/>
    </source>
</evidence>
<evidence type="ECO:0000313" key="4">
    <source>
        <dbReference type="WBParaSite" id="PSAMB.scaffold1179size44253.g11693.t1"/>
    </source>
</evidence>
<proteinExistence type="predicted"/>
<feature type="chain" id="PRO_5037754860" description="Abnormal cell migration protein 18-like fibronectin type I domain-containing protein" evidence="1">
    <location>
        <begin position="16"/>
        <end position="115"/>
    </location>
</feature>
<dbReference type="Proteomes" id="UP000887566">
    <property type="component" value="Unplaced"/>
</dbReference>
<dbReference type="WBParaSite" id="PSAMB.scaffold1179size44253.g11693.t1">
    <property type="protein sequence ID" value="PSAMB.scaffold1179size44253.g11693.t1"/>
    <property type="gene ID" value="PSAMB.scaffold1179size44253.g11693"/>
</dbReference>
<keyword evidence="3" id="KW-1185">Reference proteome</keyword>
<dbReference type="AlphaFoldDB" id="A0A914UQG9"/>
<dbReference type="Pfam" id="PF23003">
    <property type="entry name" value="Fn1_2"/>
    <property type="match status" value="1"/>
</dbReference>
<feature type="signal peptide" evidence="1">
    <location>
        <begin position="1"/>
        <end position="15"/>
    </location>
</feature>
<sequence length="115" mass="12917">MLAAVIALLFVSAQACEYKGATYRHGDTWIVSSPNSESQWRSHNSRATHSPVASSSWVMQCEMPSHNEWRTYLAGCVTPRGSQILVGQRLEEDGFSFECIKEGDGMLQLKSHRRQ</sequence>
<reference evidence="4" key="1">
    <citation type="submission" date="2022-11" db="UniProtKB">
        <authorList>
            <consortium name="WormBaseParasite"/>
        </authorList>
    </citation>
    <scope>IDENTIFICATION</scope>
</reference>
<evidence type="ECO:0000313" key="3">
    <source>
        <dbReference type="Proteomes" id="UP000887566"/>
    </source>
</evidence>
<name>A0A914UQG9_9BILA</name>
<protein>
    <recommendedName>
        <fullName evidence="2">Abnormal cell migration protein 18-like fibronectin type I domain-containing protein</fullName>
    </recommendedName>
</protein>
<keyword evidence="1" id="KW-0732">Signal</keyword>
<dbReference type="InterPro" id="IPR055119">
    <property type="entry name" value="Mig18_Fn1"/>
</dbReference>
<accession>A0A914UQG9</accession>
<organism evidence="3 4">
    <name type="scientific">Plectus sambesii</name>
    <dbReference type="NCBI Taxonomy" id="2011161"/>
    <lineage>
        <taxon>Eukaryota</taxon>
        <taxon>Metazoa</taxon>
        <taxon>Ecdysozoa</taxon>
        <taxon>Nematoda</taxon>
        <taxon>Chromadorea</taxon>
        <taxon>Plectida</taxon>
        <taxon>Plectina</taxon>
        <taxon>Plectoidea</taxon>
        <taxon>Plectidae</taxon>
        <taxon>Plectus</taxon>
    </lineage>
</organism>
<feature type="domain" description="Abnormal cell migration protein 18-like fibronectin type I" evidence="2">
    <location>
        <begin position="55"/>
        <end position="105"/>
    </location>
</feature>